<evidence type="ECO:0000313" key="2">
    <source>
        <dbReference type="EMBL" id="QHF11709.1"/>
    </source>
</evidence>
<feature type="transmembrane region" description="Helical" evidence="1">
    <location>
        <begin position="289"/>
        <end position="309"/>
    </location>
</feature>
<name>A0ABX6HMD4_9BURK</name>
<evidence type="ECO:0008006" key="4">
    <source>
        <dbReference type="Google" id="ProtNLM"/>
    </source>
</evidence>
<feature type="transmembrane region" description="Helical" evidence="1">
    <location>
        <begin position="36"/>
        <end position="56"/>
    </location>
</feature>
<feature type="transmembrane region" description="Helical" evidence="1">
    <location>
        <begin position="94"/>
        <end position="112"/>
    </location>
</feature>
<reference evidence="2 3" key="1">
    <citation type="journal article" date="2015" name="Genome Announc.">
        <title>Genome Sequences of Two Pandoraea pnomenusa Isolates Recovered 11 Months Apart from a Cystic Fibrosis Patient.</title>
        <authorList>
            <person name="Ee R."/>
            <person name="Ambrose M."/>
            <person name="Lazenby J."/>
            <person name="Williams P."/>
            <person name="Chan K.G."/>
            <person name="Roddam L."/>
        </authorList>
    </citation>
    <scope>NUCLEOTIDE SEQUENCE [LARGE SCALE GENOMIC DNA]</scope>
    <source>
        <strain evidence="2 3">6399</strain>
    </source>
</reference>
<dbReference type="EMBL" id="CP047385">
    <property type="protein sequence ID" value="QHF11709.1"/>
    <property type="molecule type" value="Genomic_DNA"/>
</dbReference>
<gene>
    <name evidence="2" type="ORF">PI93_002860</name>
</gene>
<keyword evidence="1" id="KW-1133">Transmembrane helix</keyword>
<keyword evidence="3" id="KW-1185">Reference proteome</keyword>
<organism evidence="2 3">
    <name type="scientific">Pandoraea fibrosis</name>
    <dbReference type="NCBI Taxonomy" id="1891094"/>
    <lineage>
        <taxon>Bacteria</taxon>
        <taxon>Pseudomonadati</taxon>
        <taxon>Pseudomonadota</taxon>
        <taxon>Betaproteobacteria</taxon>
        <taxon>Burkholderiales</taxon>
        <taxon>Burkholderiaceae</taxon>
        <taxon>Pandoraea</taxon>
    </lineage>
</organism>
<accession>A0ABX6HMD4</accession>
<keyword evidence="1" id="KW-0472">Membrane</keyword>
<feature type="transmembrane region" description="Helical" evidence="1">
    <location>
        <begin position="68"/>
        <end position="87"/>
    </location>
</feature>
<feature type="transmembrane region" description="Helical" evidence="1">
    <location>
        <begin position="263"/>
        <end position="283"/>
    </location>
</feature>
<dbReference type="Proteomes" id="UP000035080">
    <property type="component" value="Chromosome"/>
</dbReference>
<protein>
    <recommendedName>
        <fullName evidence="4">Diguanylate cyclase</fullName>
    </recommendedName>
</protein>
<proteinExistence type="predicted"/>
<feature type="transmembrane region" description="Helical" evidence="1">
    <location>
        <begin position="213"/>
        <end position="234"/>
    </location>
</feature>
<evidence type="ECO:0000256" key="1">
    <source>
        <dbReference type="SAM" id="Phobius"/>
    </source>
</evidence>
<sequence length="335" mass="36958">MTTPNAPSSAASSLSAKTTQCHDARFSFDQKRKRDAPLFAISSSDFIFITAAGLYFCGMTMVSSMSGAWLTSLLSAAVAWGCSTVLARRQRRSLSLQVLCAVFVFFVSLLGFCTARPTDASVEAVRHSLHWSMFYAGVFLTGISAALYWWRFRACAAIAIGIGWIAVLVWVYALLLKSPRFQITVFIATAVAGVAIYLWALHWDKLDRRRGTIRSDVAFWLHLLAACMIVNPIFLALNDMPLLVLVAFALMFPLSVVADRRALIVISSPYALLAFANMLAIGIPIRAQSALGIANMTFALALVVIWERWNPVRNAALRLIPARWRVRFPSRADGL</sequence>
<feature type="transmembrane region" description="Helical" evidence="1">
    <location>
        <begin position="157"/>
        <end position="175"/>
    </location>
</feature>
<feature type="transmembrane region" description="Helical" evidence="1">
    <location>
        <begin position="132"/>
        <end position="150"/>
    </location>
</feature>
<evidence type="ECO:0000313" key="3">
    <source>
        <dbReference type="Proteomes" id="UP000035080"/>
    </source>
</evidence>
<feature type="transmembrane region" description="Helical" evidence="1">
    <location>
        <begin position="181"/>
        <end position="201"/>
    </location>
</feature>
<feature type="transmembrane region" description="Helical" evidence="1">
    <location>
        <begin position="240"/>
        <end position="258"/>
    </location>
</feature>
<dbReference type="RefSeq" id="WP_144400516.1">
    <property type="nucleotide sequence ID" value="NZ_CP047385.1"/>
</dbReference>
<keyword evidence="1" id="KW-0812">Transmembrane</keyword>